<dbReference type="InterPro" id="IPR024752">
    <property type="entry name" value="Myb/SANT-like_dom"/>
</dbReference>
<dbReference type="PANTHER" id="PTHR46250:SF15">
    <property type="entry name" value="OS01G0523800 PROTEIN"/>
    <property type="match status" value="1"/>
</dbReference>
<proteinExistence type="predicted"/>
<sequence>MDTDRSIGGRRRGAKTYGKGLQRIWSTQEDEALFECLQDIVRSWWKCDNGFQIGYLGMLEQMLEKKYTESGLIFDPHISSKIHVWKKIYASIADILARSGFGWNETTQTIVVSDEINPSAKTLRFKSFPYYPTWTEIFRMDRATTEQAEDI</sequence>
<dbReference type="EMBL" id="JACGWL010000009">
    <property type="protein sequence ID" value="KAK4395963.1"/>
    <property type="molecule type" value="Genomic_DNA"/>
</dbReference>
<evidence type="ECO:0000313" key="3">
    <source>
        <dbReference type="Proteomes" id="UP001289374"/>
    </source>
</evidence>
<evidence type="ECO:0000313" key="2">
    <source>
        <dbReference type="EMBL" id="KAK4395963.1"/>
    </source>
</evidence>
<gene>
    <name evidence="2" type="ORF">Sango_1750600</name>
</gene>
<reference evidence="2" key="2">
    <citation type="journal article" date="2024" name="Plant">
        <title>Genomic evolution and insights into agronomic trait innovations of Sesamum species.</title>
        <authorList>
            <person name="Miao H."/>
            <person name="Wang L."/>
            <person name="Qu L."/>
            <person name="Liu H."/>
            <person name="Sun Y."/>
            <person name="Le M."/>
            <person name="Wang Q."/>
            <person name="Wei S."/>
            <person name="Zheng Y."/>
            <person name="Lin W."/>
            <person name="Duan Y."/>
            <person name="Cao H."/>
            <person name="Xiong S."/>
            <person name="Wang X."/>
            <person name="Wei L."/>
            <person name="Li C."/>
            <person name="Ma Q."/>
            <person name="Ju M."/>
            <person name="Zhao R."/>
            <person name="Li G."/>
            <person name="Mu C."/>
            <person name="Tian Q."/>
            <person name="Mei H."/>
            <person name="Zhang T."/>
            <person name="Gao T."/>
            <person name="Zhang H."/>
        </authorList>
    </citation>
    <scope>NUCLEOTIDE SEQUENCE</scope>
    <source>
        <strain evidence="2">K16</strain>
    </source>
</reference>
<organism evidence="2 3">
    <name type="scientific">Sesamum angolense</name>
    <dbReference type="NCBI Taxonomy" id="2727404"/>
    <lineage>
        <taxon>Eukaryota</taxon>
        <taxon>Viridiplantae</taxon>
        <taxon>Streptophyta</taxon>
        <taxon>Embryophyta</taxon>
        <taxon>Tracheophyta</taxon>
        <taxon>Spermatophyta</taxon>
        <taxon>Magnoliopsida</taxon>
        <taxon>eudicotyledons</taxon>
        <taxon>Gunneridae</taxon>
        <taxon>Pentapetalae</taxon>
        <taxon>asterids</taxon>
        <taxon>lamiids</taxon>
        <taxon>Lamiales</taxon>
        <taxon>Pedaliaceae</taxon>
        <taxon>Sesamum</taxon>
    </lineage>
</organism>
<reference evidence="2" key="1">
    <citation type="submission" date="2020-06" db="EMBL/GenBank/DDBJ databases">
        <authorList>
            <person name="Li T."/>
            <person name="Hu X."/>
            <person name="Zhang T."/>
            <person name="Song X."/>
            <person name="Zhang H."/>
            <person name="Dai N."/>
            <person name="Sheng W."/>
            <person name="Hou X."/>
            <person name="Wei L."/>
        </authorList>
    </citation>
    <scope>NUCLEOTIDE SEQUENCE</scope>
    <source>
        <strain evidence="2">K16</strain>
        <tissue evidence="2">Leaf</tissue>
    </source>
</reference>
<keyword evidence="3" id="KW-1185">Reference proteome</keyword>
<name>A0AAE1WLT9_9LAMI</name>
<comment type="caution">
    <text evidence="2">The sequence shown here is derived from an EMBL/GenBank/DDBJ whole genome shotgun (WGS) entry which is preliminary data.</text>
</comment>
<evidence type="ECO:0000259" key="1">
    <source>
        <dbReference type="Pfam" id="PF12776"/>
    </source>
</evidence>
<dbReference type="PANTHER" id="PTHR46250">
    <property type="entry name" value="MYB/SANT-LIKE DNA-BINDING DOMAIN PROTEIN-RELATED"/>
    <property type="match status" value="1"/>
</dbReference>
<accession>A0AAE1WLT9</accession>
<dbReference type="Proteomes" id="UP001289374">
    <property type="component" value="Unassembled WGS sequence"/>
</dbReference>
<dbReference type="Pfam" id="PF12776">
    <property type="entry name" value="Myb_DNA-bind_3"/>
    <property type="match status" value="1"/>
</dbReference>
<feature type="domain" description="Myb/SANT-like" evidence="1">
    <location>
        <begin position="25"/>
        <end position="116"/>
    </location>
</feature>
<dbReference type="AlphaFoldDB" id="A0AAE1WLT9"/>
<protein>
    <recommendedName>
        <fullName evidence="1">Myb/SANT-like domain-containing protein</fullName>
    </recommendedName>
</protein>